<keyword evidence="3" id="KW-1185">Reference proteome</keyword>
<feature type="compositionally biased region" description="Basic residues" evidence="1">
    <location>
        <begin position="618"/>
        <end position="627"/>
    </location>
</feature>
<reference evidence="2" key="2">
    <citation type="submission" date="2023-05" db="EMBL/GenBank/DDBJ databases">
        <authorList>
            <person name="Schelkunov M.I."/>
        </authorList>
    </citation>
    <scope>NUCLEOTIDE SEQUENCE</scope>
    <source>
        <strain evidence="2">Hsosn_3</strain>
        <tissue evidence="2">Leaf</tissue>
    </source>
</reference>
<comment type="caution">
    <text evidence="2">The sequence shown here is derived from an EMBL/GenBank/DDBJ whole genome shotgun (WGS) entry which is preliminary data.</text>
</comment>
<feature type="region of interest" description="Disordered" evidence="1">
    <location>
        <begin position="421"/>
        <end position="453"/>
    </location>
</feature>
<evidence type="ECO:0000313" key="2">
    <source>
        <dbReference type="EMBL" id="KAK1364995.1"/>
    </source>
</evidence>
<feature type="compositionally biased region" description="Low complexity" evidence="1">
    <location>
        <begin position="569"/>
        <end position="590"/>
    </location>
</feature>
<reference evidence="2" key="1">
    <citation type="submission" date="2023-02" db="EMBL/GenBank/DDBJ databases">
        <title>Genome of toxic invasive species Heracleum sosnowskyi carries increased number of genes despite the absence of recent whole-genome duplications.</title>
        <authorList>
            <person name="Schelkunov M."/>
            <person name="Shtratnikova V."/>
            <person name="Makarenko M."/>
            <person name="Klepikova A."/>
            <person name="Omelchenko D."/>
            <person name="Novikova G."/>
            <person name="Obukhova E."/>
            <person name="Bogdanov V."/>
            <person name="Penin A."/>
            <person name="Logacheva M."/>
        </authorList>
    </citation>
    <scope>NUCLEOTIDE SEQUENCE</scope>
    <source>
        <strain evidence="2">Hsosn_3</strain>
        <tissue evidence="2">Leaf</tissue>
    </source>
</reference>
<feature type="compositionally biased region" description="Low complexity" evidence="1">
    <location>
        <begin position="497"/>
        <end position="518"/>
    </location>
</feature>
<evidence type="ECO:0000256" key="1">
    <source>
        <dbReference type="SAM" id="MobiDB-lite"/>
    </source>
</evidence>
<dbReference type="Proteomes" id="UP001237642">
    <property type="component" value="Unassembled WGS sequence"/>
</dbReference>
<sequence>MQVFYGFVNFLCQVIVSIFGLSNKNSSTELQTPDSMDQATILTRVQNTCKDVDKQSDTVVQGQAINKKMPDDETVQSVDSEQSEMRFYAAELQKRKKRCRICRRSSAKQMKFEIEKSSYNGDAYGIVTSGGLQNISRGTEKKYKDIDCISKDASDALNTIEARISALKVGSKHVSSRTKQAEPQEGEVINFASGSVSGIGTSSPNIGKKEGLVSQGAQTQFGHFVLGKNDPHSLSFRRKAWETKGHTRWRQLSRYVMNPMNELKMPNQSTRNSALLSPWNVKPSRSMSKNIGKDNENNLRGNTSQEENLIEGQNYGLQKCSPVHVQNVKANVGKVESMTRSTNSPSRNNSVQGLRIPLNSDKKSRKNFLLQKLPKKTNKAILDGNQVAQKNKLRKVGKTNPSVSAAELIDTKKTDRKLQAYRAGNKQMQTPNKTAETSKGLIHRTTMRQTPLDNKYDQLQRSPVMYRDQVEKCKGKVKKKLNQNGQQKMSLSDQQDSNGTTSNGSSSSSWTTQNGSSSYYDSEEYLVDQSQVKQRSSTMEREGDYVSGSTEGRNSGYTSYSDSELSSVPSSNQPLENSNSSSENLSYLPSDQISSLRSSDPSYRQGQFSRRYSSTDRRRPKIQTGRLKKLKDKLAIIFHHHHHYHHHHYADDCTQSDDQSHEYHGTPLSKHAASMSNKRNQAQAYGEKAAERLSKSMVRHVPNKKRGANFNKLVNGLVRHVRHSKKPKKCKGGIKHQAKDQHIGKKLAKKVHWWQFLRRRPRRMKMPKKPHVKLGFGFKKSKLKAVPTIKWR</sequence>
<feature type="compositionally biased region" description="Polar residues" evidence="1">
    <location>
        <begin position="547"/>
        <end position="568"/>
    </location>
</feature>
<feature type="compositionally biased region" description="Polar residues" evidence="1">
    <location>
        <begin position="266"/>
        <end position="275"/>
    </location>
</feature>
<protein>
    <submittedName>
        <fullName evidence="2">Uncharacterized protein</fullName>
    </submittedName>
</protein>
<feature type="compositionally biased region" description="Low complexity" evidence="1">
    <location>
        <begin position="338"/>
        <end position="350"/>
    </location>
</feature>
<feature type="region of interest" description="Disordered" evidence="1">
    <location>
        <begin position="650"/>
        <end position="678"/>
    </location>
</feature>
<dbReference type="AlphaFoldDB" id="A0AAD8M7I0"/>
<organism evidence="2 3">
    <name type="scientific">Heracleum sosnowskyi</name>
    <dbReference type="NCBI Taxonomy" id="360622"/>
    <lineage>
        <taxon>Eukaryota</taxon>
        <taxon>Viridiplantae</taxon>
        <taxon>Streptophyta</taxon>
        <taxon>Embryophyta</taxon>
        <taxon>Tracheophyta</taxon>
        <taxon>Spermatophyta</taxon>
        <taxon>Magnoliopsida</taxon>
        <taxon>eudicotyledons</taxon>
        <taxon>Gunneridae</taxon>
        <taxon>Pentapetalae</taxon>
        <taxon>asterids</taxon>
        <taxon>campanulids</taxon>
        <taxon>Apiales</taxon>
        <taxon>Apiaceae</taxon>
        <taxon>Apioideae</taxon>
        <taxon>apioid superclade</taxon>
        <taxon>Tordylieae</taxon>
        <taxon>Tordyliinae</taxon>
        <taxon>Heracleum</taxon>
    </lineage>
</organism>
<feature type="compositionally biased region" description="Polar residues" evidence="1">
    <location>
        <begin position="528"/>
        <end position="537"/>
    </location>
</feature>
<dbReference type="EMBL" id="JAUIZM010000009">
    <property type="protein sequence ID" value="KAK1364995.1"/>
    <property type="molecule type" value="Genomic_DNA"/>
</dbReference>
<proteinExistence type="predicted"/>
<name>A0AAD8M7I0_9APIA</name>
<feature type="compositionally biased region" description="Polar residues" evidence="1">
    <location>
        <begin position="426"/>
        <end position="437"/>
    </location>
</feature>
<gene>
    <name evidence="2" type="ORF">POM88_040556</name>
</gene>
<evidence type="ECO:0000313" key="3">
    <source>
        <dbReference type="Proteomes" id="UP001237642"/>
    </source>
</evidence>
<feature type="region of interest" description="Disordered" evidence="1">
    <location>
        <begin position="480"/>
        <end position="627"/>
    </location>
</feature>
<feature type="region of interest" description="Disordered" evidence="1">
    <location>
        <begin position="336"/>
        <end position="363"/>
    </location>
</feature>
<accession>A0AAD8M7I0</accession>
<feature type="compositionally biased region" description="Polar residues" evidence="1">
    <location>
        <begin position="591"/>
        <end position="612"/>
    </location>
</feature>
<feature type="region of interest" description="Disordered" evidence="1">
    <location>
        <begin position="265"/>
        <end position="301"/>
    </location>
</feature>